<comment type="caution">
    <text evidence="5">The sequence shown here is derived from an EMBL/GenBank/DDBJ whole genome shotgun (WGS) entry which is preliminary data.</text>
</comment>
<evidence type="ECO:0000256" key="1">
    <source>
        <dbReference type="ARBA" id="ARBA00023015"/>
    </source>
</evidence>
<keyword evidence="2" id="KW-0804">Transcription</keyword>
<dbReference type="InterPro" id="IPR027383">
    <property type="entry name" value="Znf_put"/>
</dbReference>
<evidence type="ECO:0000313" key="5">
    <source>
        <dbReference type="EMBL" id="MWA05217.1"/>
    </source>
</evidence>
<dbReference type="InterPro" id="IPR041916">
    <property type="entry name" value="Anti_sigma_zinc_sf"/>
</dbReference>
<gene>
    <name evidence="5" type="ORF">F8568_033610</name>
</gene>
<sequence>MSSQVEHTDVGAYALGLLEADDRRAFEAHLRGCGFCQAELQEMGSMAQALSGIDPVEAEPPGEPARPPAPVIDMVRRRRARDRRMRRVAYGAGAAAAAALVAIGVGVGTTLGDDDGAKPQPQPQAIVGERHQATDARSGASGTVGLVNKKWGTQVTFELTKVKGPLKCHLEAVSTSGARSVVGGWRVPAPGYGVPGSPKPLAMQGATALSRTEISRFQVVVDGSGTTLLTIPL</sequence>
<keyword evidence="3" id="KW-0812">Transmembrane</keyword>
<proteinExistence type="predicted"/>
<evidence type="ECO:0000259" key="4">
    <source>
        <dbReference type="Pfam" id="PF13490"/>
    </source>
</evidence>
<organism evidence="5 6">
    <name type="scientific">Actinomadura physcomitrii</name>
    <dbReference type="NCBI Taxonomy" id="2650748"/>
    <lineage>
        <taxon>Bacteria</taxon>
        <taxon>Bacillati</taxon>
        <taxon>Actinomycetota</taxon>
        <taxon>Actinomycetes</taxon>
        <taxon>Streptosporangiales</taxon>
        <taxon>Thermomonosporaceae</taxon>
        <taxon>Actinomadura</taxon>
    </lineage>
</organism>
<dbReference type="AlphaFoldDB" id="A0A6I4MMN3"/>
<keyword evidence="1" id="KW-0805">Transcription regulation</keyword>
<dbReference type="Pfam" id="PF13490">
    <property type="entry name" value="zf-HC2"/>
    <property type="match status" value="1"/>
</dbReference>
<feature type="transmembrane region" description="Helical" evidence="3">
    <location>
        <begin position="88"/>
        <end position="111"/>
    </location>
</feature>
<feature type="domain" description="Putative zinc-finger" evidence="4">
    <location>
        <begin position="10"/>
        <end position="34"/>
    </location>
</feature>
<keyword evidence="3" id="KW-0472">Membrane</keyword>
<reference evidence="5" key="1">
    <citation type="submission" date="2019-12" db="EMBL/GenBank/DDBJ databases">
        <title>Actinomadura physcomitrii sp. nov., a novel actinomycete isolated from moss [Physcomitrium sphaericum (Ludw) Fuernr].</title>
        <authorList>
            <person name="Zhuang X."/>
        </authorList>
    </citation>
    <scope>NUCLEOTIDE SEQUENCE [LARGE SCALE GENOMIC DNA]</scope>
    <source>
        <strain evidence="5">LD22</strain>
    </source>
</reference>
<name>A0A6I4MMN3_9ACTN</name>
<dbReference type="Gene3D" id="1.10.10.1320">
    <property type="entry name" value="Anti-sigma factor, zinc-finger domain"/>
    <property type="match status" value="1"/>
</dbReference>
<dbReference type="EMBL" id="WBMS02000035">
    <property type="protein sequence ID" value="MWA05217.1"/>
    <property type="molecule type" value="Genomic_DNA"/>
</dbReference>
<dbReference type="Proteomes" id="UP000462055">
    <property type="component" value="Unassembled WGS sequence"/>
</dbReference>
<accession>A0A6I4MMN3</accession>
<evidence type="ECO:0000256" key="3">
    <source>
        <dbReference type="SAM" id="Phobius"/>
    </source>
</evidence>
<evidence type="ECO:0000256" key="2">
    <source>
        <dbReference type="ARBA" id="ARBA00023163"/>
    </source>
</evidence>
<keyword evidence="6" id="KW-1185">Reference proteome</keyword>
<keyword evidence="3" id="KW-1133">Transmembrane helix</keyword>
<evidence type="ECO:0000313" key="6">
    <source>
        <dbReference type="Proteomes" id="UP000462055"/>
    </source>
</evidence>
<protein>
    <recommendedName>
        <fullName evidence="4">Putative zinc-finger domain-containing protein</fullName>
    </recommendedName>
</protein>
<dbReference type="RefSeq" id="WP_151597718.1">
    <property type="nucleotide sequence ID" value="NZ_WBMS02000035.1"/>
</dbReference>